<dbReference type="AlphaFoldDB" id="A0A7L8AF95"/>
<dbReference type="Proteomes" id="UP000516764">
    <property type="component" value="Chromosome"/>
</dbReference>
<accession>A0A7L8AF95</accession>
<proteinExistence type="predicted"/>
<dbReference type="RefSeq" id="WP_140422757.1">
    <property type="nucleotide sequence ID" value="NZ_CP061813.1"/>
</dbReference>
<dbReference type="EMBL" id="CP061813">
    <property type="protein sequence ID" value="QOD60686.1"/>
    <property type="molecule type" value="Genomic_DNA"/>
</dbReference>
<keyword evidence="2" id="KW-1185">Reference proteome</keyword>
<sequence>MNVQSSIFWSLDDKGKITINQSKLTNFLSESGFSKSIMPDGNIIYLKEKGNIVSEVYDSDIIDFVSEHLKKIKKEDVLETFSKGVSTYLSPSKLKLLNTISLLNDRDKKNYSFFHFRNQSCQVGNGKIISTEYEMLKNKIWDRRIIQRDYTPLQRNDTSQFERFCFNISGKNEDRYLALKTIIGYLLHRYQDPKNTKAIILVDEKISFDGEANGGTGKTLLIKAIGKCREIIIMNGKGLKSKSWFKNQRIEHTTDLVFYDDVNKEFSLEELYSEITTGMVVEKKYKGELYIKPEDSPKLVISSNYVVKGTGGNTDARRRCDFEIANHYSGDLTPFDEFGNNFFDDWDSDEWNAFYTFMIKCVLEYFEHGLITAKPINLKMNGLIYSTNLEFFSFLETGIVELNKWECKKTVLALFIEQYPFYKNLSPHKFTKWMKIYAKSEGHVYEDKSSGGKYTFYLKTVKEVKDEK</sequence>
<gene>
    <name evidence="1" type="ORF">H9I45_15305</name>
</gene>
<dbReference type="OrthoDB" id="840343at2"/>
<name>A0A7L8AF95_9FLAO</name>
<reference evidence="1 2" key="1">
    <citation type="journal article" date="2016" name="Int. J. Syst. Evol. Microbiol.">
        <title>Polaribacter haliotis sp. nov., isolated from the gut of abalone Haliotis discus hannai.</title>
        <authorList>
            <person name="Kim Y.O."/>
            <person name="Park I.S."/>
            <person name="Park S."/>
            <person name="Nam B.H."/>
            <person name="Park J.M."/>
            <person name="Kim D.G."/>
            <person name="Yoon J.H."/>
        </authorList>
    </citation>
    <scope>NUCLEOTIDE SEQUENCE [LARGE SCALE GENOMIC DNA]</scope>
    <source>
        <strain evidence="1 2">KCTC 52418</strain>
    </source>
</reference>
<evidence type="ECO:0000313" key="2">
    <source>
        <dbReference type="Proteomes" id="UP000516764"/>
    </source>
</evidence>
<evidence type="ECO:0000313" key="1">
    <source>
        <dbReference type="EMBL" id="QOD60686.1"/>
    </source>
</evidence>
<organism evidence="1 2">
    <name type="scientific">Polaribacter haliotis</name>
    <dbReference type="NCBI Taxonomy" id="1888915"/>
    <lineage>
        <taxon>Bacteria</taxon>
        <taxon>Pseudomonadati</taxon>
        <taxon>Bacteroidota</taxon>
        <taxon>Flavobacteriia</taxon>
        <taxon>Flavobacteriales</taxon>
        <taxon>Flavobacteriaceae</taxon>
    </lineage>
</organism>
<dbReference type="KEGG" id="phal:H9I45_15305"/>
<protein>
    <submittedName>
        <fullName evidence="1">Uncharacterized protein</fullName>
    </submittedName>
</protein>